<keyword evidence="4" id="KW-1003">Cell membrane</keyword>
<dbReference type="Pfam" id="PF01032">
    <property type="entry name" value="FecCD"/>
    <property type="match status" value="1"/>
</dbReference>
<protein>
    <submittedName>
        <fullName evidence="9">Iron ABC transporter permease</fullName>
    </submittedName>
</protein>
<feature type="transmembrane region" description="Helical" evidence="8">
    <location>
        <begin position="258"/>
        <end position="278"/>
    </location>
</feature>
<keyword evidence="6 8" id="KW-1133">Transmembrane helix</keyword>
<keyword evidence="5 8" id="KW-0812">Transmembrane</keyword>
<dbReference type="GO" id="GO:0022857">
    <property type="term" value="F:transmembrane transporter activity"/>
    <property type="evidence" value="ECO:0007669"/>
    <property type="project" value="InterPro"/>
</dbReference>
<evidence type="ECO:0000256" key="2">
    <source>
        <dbReference type="ARBA" id="ARBA00007935"/>
    </source>
</evidence>
<dbReference type="InterPro" id="IPR000522">
    <property type="entry name" value="ABC_transptr_permease_BtuC"/>
</dbReference>
<dbReference type="Proteomes" id="UP001290462">
    <property type="component" value="Unassembled WGS sequence"/>
</dbReference>
<feature type="transmembrane region" description="Helical" evidence="8">
    <location>
        <begin position="12"/>
        <end position="36"/>
    </location>
</feature>
<sequence length="339" mass="36562">MNSSTKNKYPFSYSTFILIGLVLLLILFILSISFGAAKIEVNTAWQAVFSYHENEMDHKIIRTLRLPRTIADLIVGASLAVTGAIMQGTTRNPMADSGLLGISSGAAFAVALCLAFVPEYTYWQMLLYSCLGAAFTTTITYGMAAFGKKGLTPQRLLLSGIAVSMLFGALSTLIAIQFKLGKAMVYWSAGGTASANWTDLKVLTPVFIIGVIGSIFLSPKITILQLGEDIAVGLGLKASWIKVNSVLIVLILTGLSVILVGPISFVGLIVPHIVRFFVGVDYRRIIPASLIYGAVFLIAADLLGRLINQPKETPLGIIFAIIGVPFFLFLSRQQGRDFN</sequence>
<feature type="transmembrane region" description="Helical" evidence="8">
    <location>
        <begin position="290"/>
        <end position="307"/>
    </location>
</feature>
<keyword evidence="3" id="KW-0813">Transport</keyword>
<feature type="transmembrane region" description="Helical" evidence="8">
    <location>
        <begin position="123"/>
        <end position="144"/>
    </location>
</feature>
<dbReference type="EMBL" id="JAVBVO010000003">
    <property type="protein sequence ID" value="MDZ5757923.1"/>
    <property type="molecule type" value="Genomic_DNA"/>
</dbReference>
<comment type="caution">
    <text evidence="9">The sequence shown here is derived from an EMBL/GenBank/DDBJ whole genome shotgun (WGS) entry which is preliminary data.</text>
</comment>
<name>A0AAW9JQY1_CARML</name>
<feature type="transmembrane region" description="Helical" evidence="8">
    <location>
        <begin position="156"/>
        <end position="180"/>
    </location>
</feature>
<evidence type="ECO:0000313" key="9">
    <source>
        <dbReference type="EMBL" id="MDZ5757923.1"/>
    </source>
</evidence>
<evidence type="ECO:0000256" key="1">
    <source>
        <dbReference type="ARBA" id="ARBA00004651"/>
    </source>
</evidence>
<comment type="similarity">
    <text evidence="2">Belongs to the binding-protein-dependent transport system permease family. FecCD subfamily.</text>
</comment>
<evidence type="ECO:0000256" key="6">
    <source>
        <dbReference type="ARBA" id="ARBA00022989"/>
    </source>
</evidence>
<dbReference type="RefSeq" id="WP_056998811.1">
    <property type="nucleotide sequence ID" value="NZ_BJOJ01000007.1"/>
</dbReference>
<keyword evidence="7 8" id="KW-0472">Membrane</keyword>
<evidence type="ECO:0000313" key="10">
    <source>
        <dbReference type="Proteomes" id="UP001290462"/>
    </source>
</evidence>
<feature type="transmembrane region" description="Helical" evidence="8">
    <location>
        <begin position="98"/>
        <end position="117"/>
    </location>
</feature>
<dbReference type="PANTHER" id="PTHR30472:SF1">
    <property type="entry name" value="FE(3+) DICITRATE TRANSPORT SYSTEM PERMEASE PROTEIN FECC-RELATED"/>
    <property type="match status" value="1"/>
</dbReference>
<dbReference type="InterPro" id="IPR037294">
    <property type="entry name" value="ABC_BtuC-like"/>
</dbReference>
<evidence type="ECO:0000256" key="5">
    <source>
        <dbReference type="ARBA" id="ARBA00022692"/>
    </source>
</evidence>
<dbReference type="PANTHER" id="PTHR30472">
    <property type="entry name" value="FERRIC ENTEROBACTIN TRANSPORT SYSTEM PERMEASE PROTEIN"/>
    <property type="match status" value="1"/>
</dbReference>
<dbReference type="GO" id="GO:0005886">
    <property type="term" value="C:plasma membrane"/>
    <property type="evidence" value="ECO:0007669"/>
    <property type="project" value="UniProtKB-SubCell"/>
</dbReference>
<feature type="transmembrane region" description="Helical" evidence="8">
    <location>
        <begin position="313"/>
        <end position="330"/>
    </location>
</feature>
<comment type="subcellular location">
    <subcellularLocation>
        <location evidence="1">Cell membrane</location>
        <topology evidence="1">Multi-pass membrane protein</topology>
    </subcellularLocation>
</comment>
<dbReference type="SUPFAM" id="SSF81345">
    <property type="entry name" value="ABC transporter involved in vitamin B12 uptake, BtuC"/>
    <property type="match status" value="1"/>
</dbReference>
<dbReference type="CDD" id="cd06550">
    <property type="entry name" value="TM_ABC_iron-siderophores_like"/>
    <property type="match status" value="1"/>
</dbReference>
<evidence type="ECO:0000256" key="4">
    <source>
        <dbReference type="ARBA" id="ARBA00022475"/>
    </source>
</evidence>
<gene>
    <name evidence="9" type="ORF">RAK27_04555</name>
</gene>
<accession>A0AAW9JQY1</accession>
<evidence type="ECO:0000256" key="3">
    <source>
        <dbReference type="ARBA" id="ARBA00022448"/>
    </source>
</evidence>
<proteinExistence type="inferred from homology"/>
<organism evidence="9 10">
    <name type="scientific">Carnobacterium maltaromaticum</name>
    <name type="common">Carnobacterium piscicola</name>
    <dbReference type="NCBI Taxonomy" id="2751"/>
    <lineage>
        <taxon>Bacteria</taxon>
        <taxon>Bacillati</taxon>
        <taxon>Bacillota</taxon>
        <taxon>Bacilli</taxon>
        <taxon>Lactobacillales</taxon>
        <taxon>Carnobacteriaceae</taxon>
        <taxon>Carnobacterium</taxon>
    </lineage>
</organism>
<dbReference type="GO" id="GO:0033214">
    <property type="term" value="P:siderophore-iron import into cell"/>
    <property type="evidence" value="ECO:0007669"/>
    <property type="project" value="TreeGrafter"/>
</dbReference>
<dbReference type="Gene3D" id="1.10.3470.10">
    <property type="entry name" value="ABC transporter involved in vitamin B12 uptake, BtuC"/>
    <property type="match status" value="1"/>
</dbReference>
<evidence type="ECO:0000256" key="7">
    <source>
        <dbReference type="ARBA" id="ARBA00023136"/>
    </source>
</evidence>
<evidence type="ECO:0000256" key="8">
    <source>
        <dbReference type="SAM" id="Phobius"/>
    </source>
</evidence>
<dbReference type="FunFam" id="1.10.3470.10:FF:000001">
    <property type="entry name" value="Vitamin B12 ABC transporter permease BtuC"/>
    <property type="match status" value="1"/>
</dbReference>
<dbReference type="GeneID" id="83606024"/>
<reference evidence="9" key="1">
    <citation type="submission" date="2023-08" db="EMBL/GenBank/DDBJ databases">
        <title>Genomic characterization of piscicolin 126 produced by Carnobacterium maltaromaticum CM22 strain isolated from salmon (Salmo salar).</title>
        <authorList>
            <person name="Gonzalez-Gragera E."/>
            <person name="Garcia-Lopez J.D."/>
            <person name="Teso-Perez C."/>
            <person name="Gimenez-Hernandez I."/>
            <person name="Peralta-Sanchez J.M."/>
            <person name="Valdivia E."/>
            <person name="Montalban-Lopez M."/>
            <person name="Martin-Platero A.M."/>
            <person name="Banos A."/>
            <person name="Martinez-Bueno M."/>
        </authorList>
    </citation>
    <scope>NUCLEOTIDE SEQUENCE</scope>
    <source>
        <strain evidence="9">CM22</strain>
    </source>
</reference>
<dbReference type="AlphaFoldDB" id="A0AAW9JQY1"/>
<feature type="transmembrane region" description="Helical" evidence="8">
    <location>
        <begin position="200"/>
        <end position="218"/>
    </location>
</feature>